<proteinExistence type="predicted"/>
<accession>A0A8V0XIX1</accession>
<reference evidence="2" key="2">
    <citation type="submission" date="2025-08" db="UniProtKB">
        <authorList>
            <consortium name="Ensembl"/>
        </authorList>
    </citation>
    <scope>IDENTIFICATION</scope>
    <source>
        <strain evidence="2">broiler</strain>
    </source>
</reference>
<organism evidence="2 3">
    <name type="scientific">Gallus gallus</name>
    <name type="common">Chicken</name>
    <dbReference type="NCBI Taxonomy" id="9031"/>
    <lineage>
        <taxon>Eukaryota</taxon>
        <taxon>Metazoa</taxon>
        <taxon>Chordata</taxon>
        <taxon>Craniata</taxon>
        <taxon>Vertebrata</taxon>
        <taxon>Euteleostomi</taxon>
        <taxon>Archelosauria</taxon>
        <taxon>Archosauria</taxon>
        <taxon>Dinosauria</taxon>
        <taxon>Saurischia</taxon>
        <taxon>Theropoda</taxon>
        <taxon>Coelurosauria</taxon>
        <taxon>Aves</taxon>
        <taxon>Neognathae</taxon>
        <taxon>Galloanserae</taxon>
        <taxon>Galliformes</taxon>
        <taxon>Phasianidae</taxon>
        <taxon>Phasianinae</taxon>
        <taxon>Gallus</taxon>
    </lineage>
</organism>
<evidence type="ECO:0000256" key="1">
    <source>
        <dbReference type="SAM" id="MobiDB-lite"/>
    </source>
</evidence>
<dbReference type="OrthoDB" id="408373at2759"/>
<protein>
    <recommendedName>
        <fullName evidence="4">AB hydrolase-1 domain-containing protein</fullName>
    </recommendedName>
</protein>
<gene>
    <name evidence="2" type="primary">LOC107049411</name>
</gene>
<dbReference type="InterPro" id="IPR029058">
    <property type="entry name" value="AB_hydrolase_fold"/>
</dbReference>
<dbReference type="AlphaFoldDB" id="A0A8V0XIX1"/>
<evidence type="ECO:0000313" key="3">
    <source>
        <dbReference type="Proteomes" id="UP000000539"/>
    </source>
</evidence>
<reference evidence="2" key="1">
    <citation type="submission" date="2020-11" db="EMBL/GenBank/DDBJ databases">
        <title>Gallus gallus (Chicken) genome, bGalGal1, GRCg7b, maternal haplotype autosomes + Z &amp; W.</title>
        <authorList>
            <person name="Warren W."/>
            <person name="Formenti G."/>
            <person name="Fedrigo O."/>
            <person name="Haase B."/>
            <person name="Mountcastle J."/>
            <person name="Balacco J."/>
            <person name="Tracey A."/>
            <person name="Schneider V."/>
            <person name="Okimoto R."/>
            <person name="Cheng H."/>
            <person name="Hawken R."/>
            <person name="Howe K."/>
            <person name="Jarvis E.D."/>
        </authorList>
    </citation>
    <scope>NUCLEOTIDE SEQUENCE [LARGE SCALE GENOMIC DNA]</scope>
    <source>
        <strain evidence="2">Broiler</strain>
    </source>
</reference>
<feature type="compositionally biased region" description="Basic residues" evidence="1">
    <location>
        <begin position="111"/>
        <end position="123"/>
    </location>
</feature>
<dbReference type="SUPFAM" id="SSF53474">
    <property type="entry name" value="alpha/beta-Hydrolases"/>
    <property type="match status" value="1"/>
</dbReference>
<dbReference type="Proteomes" id="UP000000539">
    <property type="component" value="Chromosome 30"/>
</dbReference>
<evidence type="ECO:0000313" key="2">
    <source>
        <dbReference type="Ensembl" id="ENSGALP00010004230.1"/>
    </source>
</evidence>
<dbReference type="Gene3D" id="3.40.50.1820">
    <property type="entry name" value="alpha/beta hydrolase"/>
    <property type="match status" value="1"/>
</dbReference>
<reference evidence="2" key="3">
    <citation type="submission" date="2025-09" db="UniProtKB">
        <authorList>
            <consortium name="Ensembl"/>
        </authorList>
    </citation>
    <scope>IDENTIFICATION</scope>
    <source>
        <strain evidence="2">broiler</strain>
    </source>
</reference>
<dbReference type="PANTHER" id="PTHR43329">
    <property type="entry name" value="EPOXIDE HYDROLASE"/>
    <property type="match status" value="1"/>
</dbReference>
<feature type="region of interest" description="Disordered" evidence="1">
    <location>
        <begin position="111"/>
        <end position="137"/>
    </location>
</feature>
<keyword evidence="3" id="KW-1185">Reference proteome</keyword>
<dbReference type="Ensembl" id="ENSGALT00010006956.1">
    <property type="protein sequence ID" value="ENSGALP00010004230.1"/>
    <property type="gene ID" value="ENSGALG00010002985.1"/>
</dbReference>
<feature type="region of interest" description="Disordered" evidence="1">
    <location>
        <begin position="33"/>
        <end position="56"/>
    </location>
</feature>
<evidence type="ECO:0008006" key="4">
    <source>
        <dbReference type="Google" id="ProtNLM"/>
    </source>
</evidence>
<name>A0A8V0XIX1_CHICK</name>
<sequence>MPTSPMSPCPHNIPISPLRPHIVPISHDPIMPPYRPHIPATASPPPPSPRDFPPPRLPSLLPRALIGPPLSLLRPLHLCSLIGPPLYAPPPRALIGPPFLLLRPLLPRARRGPISARRRRGQKRQSGGSGGRRAQGCASITSPAVPPAPHCCCCCTASPRTGSVGVTNCWSWAVGSGWLRWTSPVMGRPKSPQERRITALKSSWGTSERPWGCLGGRTGPISASWWVTTGGGVLAWELAAAHPEVVAKLVVMDAPHRAAMMGFSAHRPTQLLRSSYIFLFQLPWLPELLLSLADFQFLRTLLMGPRLGIQNPSRRMTDPEFEAYLYGLSQPGGLSPPIHYYRNLF</sequence>
<dbReference type="GeneTree" id="ENSGT00940000156233"/>